<comment type="caution">
    <text evidence="12">The sequence shown here is derived from an EMBL/GenBank/DDBJ whole genome shotgun (WGS) entry which is preliminary data.</text>
</comment>
<dbReference type="InterPro" id="IPR027277">
    <property type="entry name" value="NadC/ModD"/>
</dbReference>
<organism evidence="12 13">
    <name type="scientific">Alloalcanivorax gelatiniphagus</name>
    <dbReference type="NCBI Taxonomy" id="1194167"/>
    <lineage>
        <taxon>Bacteria</taxon>
        <taxon>Pseudomonadati</taxon>
        <taxon>Pseudomonadota</taxon>
        <taxon>Gammaproteobacteria</taxon>
        <taxon>Oceanospirillales</taxon>
        <taxon>Alcanivoracaceae</taxon>
        <taxon>Alloalcanivorax</taxon>
    </lineage>
</organism>
<comment type="pathway">
    <text evidence="2">Cofactor biosynthesis; NAD(+) biosynthesis; nicotinate D-ribonucleotide from quinolinate: step 1/1.</text>
</comment>
<proteinExistence type="inferred from homology"/>
<evidence type="ECO:0000256" key="4">
    <source>
        <dbReference type="ARBA" id="ARBA00011944"/>
    </source>
</evidence>
<dbReference type="InterPro" id="IPR002638">
    <property type="entry name" value="Quinolinate_PRibosylTrfase_C"/>
</dbReference>
<dbReference type="NCBIfam" id="TIGR00078">
    <property type="entry name" value="nadC"/>
    <property type="match status" value="1"/>
</dbReference>
<keyword evidence="6 9" id="KW-0328">Glycosyltransferase</keyword>
<reference evidence="12 13" key="1">
    <citation type="submission" date="2019-05" db="EMBL/GenBank/DDBJ databases">
        <title>Genome of Alcanivorax gelatiniphagus, an oil degrading marine bacteria.</title>
        <authorList>
            <person name="Kwon K.K."/>
        </authorList>
    </citation>
    <scope>NUCLEOTIDE SEQUENCE [LARGE SCALE GENOMIC DNA]</scope>
    <source>
        <strain evidence="12 13">MEBiC 08158</strain>
    </source>
</reference>
<evidence type="ECO:0000256" key="2">
    <source>
        <dbReference type="ARBA" id="ARBA00004893"/>
    </source>
</evidence>
<evidence type="ECO:0000259" key="11">
    <source>
        <dbReference type="Pfam" id="PF02749"/>
    </source>
</evidence>
<dbReference type="Gene3D" id="3.20.20.70">
    <property type="entry name" value="Aldolase class I"/>
    <property type="match status" value="1"/>
</dbReference>
<sequence>MSDTAPQPETTRTGIPLPEYARRHLQRTVAFAIEEDLGDGDLTAGLIPEHGTATASILTREPAVLCGSAWAEEVFRQLGGVTLEWHAHDGDLLEAGTTFCTLRGNTRRILTGERIALNFLQTLMAIATTARRYADAVAGTRVTILDTRKTLPGLRDAQKYAVLCGGCQNHRLGLYDAFLIKENHITACGSITAAIRAAREQGPGKKIIVEVENLDELREAAALEPDQIMLDNFSPAMIAEAMDLAPQSALEVSGNRTLEDAVALPGQRDLYLSSGALTKNVQAVDLSLRLVAPPL</sequence>
<comment type="similarity">
    <text evidence="3 9">Belongs to the NadC/ModD family.</text>
</comment>
<dbReference type="SUPFAM" id="SSF54675">
    <property type="entry name" value="Nicotinate/Quinolinate PRTase N-terminal domain-like"/>
    <property type="match status" value="1"/>
</dbReference>
<dbReference type="InterPro" id="IPR013785">
    <property type="entry name" value="Aldolase_TIM"/>
</dbReference>
<dbReference type="Pfam" id="PF02749">
    <property type="entry name" value="QRPTase_N"/>
    <property type="match status" value="1"/>
</dbReference>
<dbReference type="Pfam" id="PF01729">
    <property type="entry name" value="QRPTase_C"/>
    <property type="match status" value="1"/>
</dbReference>
<dbReference type="CDD" id="cd01572">
    <property type="entry name" value="QPRTase"/>
    <property type="match status" value="1"/>
</dbReference>
<evidence type="ECO:0000256" key="7">
    <source>
        <dbReference type="ARBA" id="ARBA00022679"/>
    </source>
</evidence>
<keyword evidence="5" id="KW-0662">Pyridine nucleotide biosynthesis</keyword>
<gene>
    <name evidence="12" type="primary">nadC</name>
    <name evidence="12" type="ORF">FGS76_18310</name>
</gene>
<dbReference type="Proteomes" id="UP000739180">
    <property type="component" value="Unassembled WGS sequence"/>
</dbReference>
<name>A0ABY2XFW4_9GAMM</name>
<feature type="domain" description="Quinolinate phosphoribosyl transferase C-terminal" evidence="10">
    <location>
        <begin position="126"/>
        <end position="289"/>
    </location>
</feature>
<dbReference type="InterPro" id="IPR004393">
    <property type="entry name" value="NadC"/>
</dbReference>
<evidence type="ECO:0000256" key="6">
    <source>
        <dbReference type="ARBA" id="ARBA00022676"/>
    </source>
</evidence>
<accession>A0ABY2XFW4</accession>
<feature type="domain" description="Quinolinate phosphoribosyl transferase N-terminal" evidence="11">
    <location>
        <begin position="42"/>
        <end position="123"/>
    </location>
</feature>
<evidence type="ECO:0000256" key="9">
    <source>
        <dbReference type="PIRNR" id="PIRNR006250"/>
    </source>
</evidence>
<protein>
    <recommendedName>
        <fullName evidence="4">nicotinate-nucleotide diphosphorylase (carboxylating)</fullName>
        <ecNumber evidence="4">2.4.2.19</ecNumber>
    </recommendedName>
    <alternativeName>
        <fullName evidence="8">Quinolinate phosphoribosyltransferase [decarboxylating]</fullName>
    </alternativeName>
</protein>
<dbReference type="PIRSF" id="PIRSF006250">
    <property type="entry name" value="NadC_ModD"/>
    <property type="match status" value="1"/>
</dbReference>
<evidence type="ECO:0000256" key="8">
    <source>
        <dbReference type="ARBA" id="ARBA00033102"/>
    </source>
</evidence>
<dbReference type="InterPro" id="IPR022412">
    <property type="entry name" value="Quinolinate_PRibosylTrfase_N"/>
</dbReference>
<evidence type="ECO:0000313" key="12">
    <source>
        <dbReference type="EMBL" id="TMW10490.1"/>
    </source>
</evidence>
<evidence type="ECO:0000313" key="13">
    <source>
        <dbReference type="Proteomes" id="UP000739180"/>
    </source>
</evidence>
<evidence type="ECO:0000256" key="3">
    <source>
        <dbReference type="ARBA" id="ARBA00009400"/>
    </source>
</evidence>
<dbReference type="SUPFAM" id="SSF51690">
    <property type="entry name" value="Nicotinate/Quinolinate PRTase C-terminal domain-like"/>
    <property type="match status" value="1"/>
</dbReference>
<dbReference type="InterPro" id="IPR036068">
    <property type="entry name" value="Nicotinate_pribotase-like_C"/>
</dbReference>
<keyword evidence="7 9" id="KW-0808">Transferase</keyword>
<keyword evidence="13" id="KW-1185">Reference proteome</keyword>
<evidence type="ECO:0000259" key="10">
    <source>
        <dbReference type="Pfam" id="PF01729"/>
    </source>
</evidence>
<dbReference type="InterPro" id="IPR037128">
    <property type="entry name" value="Quinolinate_PRibosylTase_N_sf"/>
</dbReference>
<dbReference type="EMBL" id="VCQT01000046">
    <property type="protein sequence ID" value="TMW10490.1"/>
    <property type="molecule type" value="Genomic_DNA"/>
</dbReference>
<dbReference type="PANTHER" id="PTHR32179">
    <property type="entry name" value="NICOTINATE-NUCLEOTIDE PYROPHOSPHORYLASE [CARBOXYLATING]"/>
    <property type="match status" value="1"/>
</dbReference>
<evidence type="ECO:0000256" key="1">
    <source>
        <dbReference type="ARBA" id="ARBA00003237"/>
    </source>
</evidence>
<comment type="function">
    <text evidence="1">Involved in the catabolism of quinolinic acid (QA).</text>
</comment>
<dbReference type="PANTHER" id="PTHR32179:SF3">
    <property type="entry name" value="NICOTINATE-NUCLEOTIDE PYROPHOSPHORYLASE [CARBOXYLATING]"/>
    <property type="match status" value="1"/>
</dbReference>
<dbReference type="GO" id="GO:0004514">
    <property type="term" value="F:nicotinate-nucleotide diphosphorylase (carboxylating) activity"/>
    <property type="evidence" value="ECO:0007669"/>
    <property type="project" value="UniProtKB-EC"/>
</dbReference>
<dbReference type="RefSeq" id="WP_138774098.1">
    <property type="nucleotide sequence ID" value="NZ_JBHSSX010000206.1"/>
</dbReference>
<evidence type="ECO:0000256" key="5">
    <source>
        <dbReference type="ARBA" id="ARBA00022642"/>
    </source>
</evidence>
<dbReference type="EC" id="2.4.2.19" evidence="4"/>
<dbReference type="Gene3D" id="3.90.1170.20">
    <property type="entry name" value="Quinolinate phosphoribosyl transferase, N-terminal domain"/>
    <property type="match status" value="1"/>
</dbReference>